<feature type="compositionally biased region" description="Polar residues" evidence="16">
    <location>
        <begin position="864"/>
        <end position="873"/>
    </location>
</feature>
<proteinExistence type="predicted"/>
<dbReference type="Gene3D" id="1.10.510.10">
    <property type="entry name" value="Transferase(Phosphotransferase) domain 1"/>
    <property type="match status" value="1"/>
</dbReference>
<dbReference type="GO" id="GO:0007166">
    <property type="term" value="P:cell surface receptor signaling pathway"/>
    <property type="evidence" value="ECO:0000318"/>
    <property type="project" value="GO_Central"/>
</dbReference>
<dbReference type="InterPro" id="IPR008271">
    <property type="entry name" value="Ser/Thr_kinase_AS"/>
</dbReference>
<dbReference type="GO" id="GO:0030247">
    <property type="term" value="F:polysaccharide binding"/>
    <property type="evidence" value="ECO:0007669"/>
    <property type="project" value="InterPro"/>
</dbReference>
<evidence type="ECO:0000256" key="2">
    <source>
        <dbReference type="ARBA" id="ARBA00022527"/>
    </source>
</evidence>
<feature type="transmembrane region" description="Helical" evidence="17">
    <location>
        <begin position="481"/>
        <end position="502"/>
    </location>
</feature>
<dbReference type="SMR" id="M1D0X4"/>
<keyword evidence="2" id="KW-0723">Serine/threonine-protein kinase</keyword>
<dbReference type="Gramene" id="PGSC0003DMT400078903">
    <property type="protein sequence ID" value="PGSC0003DMT400078903"/>
    <property type="gene ID" value="PGSC0003DMG400030704"/>
</dbReference>
<dbReference type="Gene3D" id="2.10.25.10">
    <property type="entry name" value="Laminin"/>
    <property type="match status" value="2"/>
</dbReference>
<keyword evidence="5 17" id="KW-0812">Transmembrane</keyword>
<dbReference type="eggNOG" id="ENOG502QTAM">
    <property type="taxonomic scope" value="Eukaryota"/>
</dbReference>
<dbReference type="FunFam" id="3.30.200.20:FF:000043">
    <property type="entry name" value="Wall-associated receptor kinase 2"/>
    <property type="match status" value="1"/>
</dbReference>
<dbReference type="SMART" id="SM00179">
    <property type="entry name" value="EGF_CA"/>
    <property type="match status" value="1"/>
</dbReference>
<evidence type="ECO:0000256" key="17">
    <source>
        <dbReference type="SAM" id="Phobius"/>
    </source>
</evidence>
<dbReference type="CDD" id="cd14066">
    <property type="entry name" value="STKc_IRAK"/>
    <property type="match status" value="1"/>
</dbReference>
<evidence type="ECO:0000256" key="13">
    <source>
        <dbReference type="ARBA" id="ARBA00023180"/>
    </source>
</evidence>
<dbReference type="OMA" id="CSQAGIG"/>
<evidence type="ECO:0000259" key="19">
    <source>
        <dbReference type="PROSITE" id="PS50011"/>
    </source>
</evidence>
<keyword evidence="10 17" id="KW-1133">Transmembrane helix</keyword>
<dbReference type="Pfam" id="PF00069">
    <property type="entry name" value="Pkinase"/>
    <property type="match status" value="2"/>
</dbReference>
<dbReference type="Gene3D" id="3.30.200.20">
    <property type="entry name" value="Phosphorylase Kinase, domain 1"/>
    <property type="match status" value="2"/>
</dbReference>
<dbReference type="InterPro" id="IPR049883">
    <property type="entry name" value="NOTCH1_EGF-like"/>
</dbReference>
<dbReference type="PROSITE" id="PS01187">
    <property type="entry name" value="EGF_CA"/>
    <property type="match status" value="1"/>
</dbReference>
<evidence type="ECO:0000256" key="16">
    <source>
        <dbReference type="SAM" id="MobiDB-lite"/>
    </source>
</evidence>
<feature type="region of interest" description="Disordered" evidence="16">
    <location>
        <begin position="842"/>
        <end position="889"/>
    </location>
</feature>
<evidence type="ECO:0000256" key="1">
    <source>
        <dbReference type="ARBA" id="ARBA00004479"/>
    </source>
</evidence>
<dbReference type="GO" id="GO:0005886">
    <property type="term" value="C:plasma membrane"/>
    <property type="evidence" value="ECO:0000318"/>
    <property type="project" value="GO_Central"/>
</dbReference>
<dbReference type="InterPro" id="IPR045274">
    <property type="entry name" value="WAK-like"/>
</dbReference>
<keyword evidence="11 17" id="KW-0472">Membrane</keyword>
<dbReference type="InterPro" id="IPR011009">
    <property type="entry name" value="Kinase-like_dom_sf"/>
</dbReference>
<evidence type="ECO:0000313" key="21">
    <source>
        <dbReference type="Proteomes" id="UP000011115"/>
    </source>
</evidence>
<evidence type="ECO:0000256" key="8">
    <source>
        <dbReference type="ARBA" id="ARBA00022777"/>
    </source>
</evidence>
<dbReference type="InParanoid" id="M1D0X4"/>
<evidence type="ECO:0000256" key="15">
    <source>
        <dbReference type="ARBA" id="ARBA00047951"/>
    </source>
</evidence>
<protein>
    <submittedName>
        <fullName evidence="20">ATP binding protein</fullName>
    </submittedName>
</protein>
<dbReference type="Proteomes" id="UP000011115">
    <property type="component" value="Unassembled WGS sequence"/>
</dbReference>
<accession>M1D0X4</accession>
<dbReference type="SMART" id="SM00220">
    <property type="entry name" value="S_TKc"/>
    <property type="match status" value="1"/>
</dbReference>
<keyword evidence="12" id="KW-1015">Disulfide bond</keyword>
<dbReference type="EnsemblPlants" id="PGSC0003DMT400078903">
    <property type="protein sequence ID" value="PGSC0003DMT400078903"/>
    <property type="gene ID" value="PGSC0003DMG400030704"/>
</dbReference>
<evidence type="ECO:0000256" key="18">
    <source>
        <dbReference type="SAM" id="SignalP"/>
    </source>
</evidence>
<keyword evidence="4" id="KW-0808">Transferase</keyword>
<evidence type="ECO:0000256" key="6">
    <source>
        <dbReference type="ARBA" id="ARBA00022729"/>
    </source>
</evidence>
<feature type="signal peptide" evidence="18">
    <location>
        <begin position="1"/>
        <end position="21"/>
    </location>
</feature>
<dbReference type="FunFam" id="1.10.510.10:FF:000084">
    <property type="entry name" value="Wall-associated receptor kinase 2"/>
    <property type="match status" value="1"/>
</dbReference>
<keyword evidence="13" id="KW-0325">Glycoprotein</keyword>
<name>M1D0X4_SOLTU</name>
<dbReference type="CDD" id="cd00054">
    <property type="entry name" value="EGF_CA"/>
    <property type="match status" value="1"/>
</dbReference>
<keyword evidence="8" id="KW-0418">Kinase</keyword>
<evidence type="ECO:0000256" key="5">
    <source>
        <dbReference type="ARBA" id="ARBA00022692"/>
    </source>
</evidence>
<evidence type="ECO:0000256" key="14">
    <source>
        <dbReference type="ARBA" id="ARBA00047558"/>
    </source>
</evidence>
<dbReference type="GO" id="GO:0004674">
    <property type="term" value="F:protein serine/threonine kinase activity"/>
    <property type="evidence" value="ECO:0007669"/>
    <property type="project" value="UniProtKB-KW"/>
</dbReference>
<dbReference type="Pfam" id="PF07645">
    <property type="entry name" value="EGF_CA"/>
    <property type="match status" value="1"/>
</dbReference>
<sequence>MWSFFILLTGLLSKETTQVSAIRIWSSSAILSSQRPGCPERCGNVTIPFPFGIGKKCYFNEAFEVSCDNNTAFSHGNGLPVQHISMDSITLYITFTPFLYNKSSGKNIYNDYLQATSNEYFSISNKNNLVAIGCDIYAYAKDLDTGSGGSIVSQCASFCGNSTYNVSSSYCTGNNGCCQSELSKIVPRDFNMYIQTMNTAETSWTSSNCTYYLIVEKGSSEFDFTQLRGKCKEDDHYEGRMALDWVIGNLSCNKATRMPKYACTKNSRCIDDTTRPAGGYRCDCSSGYEGNPYLLHGCQDIDECASPKTNPCPNNTRCVNTLGTYHCDSNNMKLVCSQAGIGAAIIFVILVAVCLWLCKWLRKREENKAKQKYFKRNGGLLLRQRISLNGESSGGSLPKLFLKEELEKATDNFNEIRILGKGGAGTVYKGMLSDGSIVAVKKSNAVDKDQIGQFINEILILSQINHRHIVKMKLVCSQAGIGAAIIFVILVAVCLWLCKWLRKREENKAKQKYFKRNGGLLLRQRISLNGESSGGSLPKLFLKEELEKATDNFNEIRILGKGGAGTVYKGMLSDGSIVAVKKSNAVDKDQIGQFINEILILSQINHRHIVKVLGCCLETQVPLLVYEYISNGTLSSHIHGNLSHSSNPSVSKSELDDQILPHPAIILSWDHRVRIAAEIAGALSYMHSCASTPILHRDIKSSNILLDENFRAVVSDFGLSRLLSVDKTHLTTMVGGTFGYIDPEYFRSGQLTDKCDVYAFGVILAELLTSQRVVTSNQPEDPGLAFRFTLALKENRIIEIVDPEIVKEVEDEHVIPAVAKLAKRCLNFNARRRPSMKEVAAELEQQGKMRQDMPHTESFKDNISPKSESSHTSDCSEEDNQNSVSHKSQ</sequence>
<dbReference type="PANTHER" id="PTHR27005:SF353">
    <property type="entry name" value="WALL-ASSOCIATED RECEPTOR KINASE-LIKE 22"/>
    <property type="match status" value="1"/>
</dbReference>
<reference evidence="21" key="1">
    <citation type="journal article" date="2011" name="Nature">
        <title>Genome sequence and analysis of the tuber crop potato.</title>
        <authorList>
            <consortium name="The Potato Genome Sequencing Consortium"/>
        </authorList>
    </citation>
    <scope>NUCLEOTIDE SEQUENCE [LARGE SCALE GENOMIC DNA]</scope>
    <source>
        <strain evidence="21">cv. DM1-3 516 R44</strain>
    </source>
</reference>
<dbReference type="GO" id="GO:0005509">
    <property type="term" value="F:calcium ion binding"/>
    <property type="evidence" value="ECO:0007669"/>
    <property type="project" value="InterPro"/>
</dbReference>
<evidence type="ECO:0000256" key="9">
    <source>
        <dbReference type="ARBA" id="ARBA00022840"/>
    </source>
</evidence>
<keyword evidence="7" id="KW-0547">Nucleotide-binding</keyword>
<dbReference type="ExpressionAtlas" id="M1D0X4">
    <property type="expression patterns" value="baseline"/>
</dbReference>
<feature type="compositionally biased region" description="Basic and acidic residues" evidence="16">
    <location>
        <begin position="842"/>
        <end position="860"/>
    </location>
</feature>
<keyword evidence="6 18" id="KW-0732">Signal</keyword>
<dbReference type="InterPro" id="IPR000719">
    <property type="entry name" value="Prot_kinase_dom"/>
</dbReference>
<dbReference type="Pfam" id="PF13947">
    <property type="entry name" value="GUB_WAK_bind"/>
    <property type="match status" value="1"/>
</dbReference>
<dbReference type="AlphaFoldDB" id="M1D0X4"/>
<dbReference type="HOGENOM" id="CLU_000288_43_5_1"/>
<organism evidence="20 21">
    <name type="scientific">Solanum tuberosum</name>
    <name type="common">Potato</name>
    <dbReference type="NCBI Taxonomy" id="4113"/>
    <lineage>
        <taxon>Eukaryota</taxon>
        <taxon>Viridiplantae</taxon>
        <taxon>Streptophyta</taxon>
        <taxon>Embryophyta</taxon>
        <taxon>Tracheophyta</taxon>
        <taxon>Spermatophyta</taxon>
        <taxon>Magnoliopsida</taxon>
        <taxon>eudicotyledons</taxon>
        <taxon>Gunneridae</taxon>
        <taxon>Pentapetalae</taxon>
        <taxon>asterids</taxon>
        <taxon>lamiids</taxon>
        <taxon>Solanales</taxon>
        <taxon>Solanaceae</taxon>
        <taxon>Solanoideae</taxon>
        <taxon>Solaneae</taxon>
        <taxon>Solanum</taxon>
    </lineage>
</organism>
<evidence type="ECO:0000256" key="10">
    <source>
        <dbReference type="ARBA" id="ARBA00022989"/>
    </source>
</evidence>
<feature type="chain" id="PRO_5004014400" evidence="18">
    <location>
        <begin position="22"/>
        <end position="889"/>
    </location>
</feature>
<feature type="transmembrane region" description="Helical" evidence="17">
    <location>
        <begin position="339"/>
        <end position="358"/>
    </location>
</feature>
<dbReference type="GO" id="GO:0005524">
    <property type="term" value="F:ATP binding"/>
    <property type="evidence" value="ECO:0007669"/>
    <property type="project" value="UniProtKB-KW"/>
</dbReference>
<keyword evidence="21" id="KW-1185">Reference proteome</keyword>
<feature type="domain" description="Protein kinase" evidence="19">
    <location>
        <begin position="553"/>
        <end position="849"/>
    </location>
</feature>
<comment type="catalytic activity">
    <reaction evidence="15">
        <text>L-threonyl-[protein] + ATP = O-phospho-L-threonyl-[protein] + ADP + H(+)</text>
        <dbReference type="Rhea" id="RHEA:46608"/>
        <dbReference type="Rhea" id="RHEA-COMP:11060"/>
        <dbReference type="Rhea" id="RHEA-COMP:11605"/>
        <dbReference type="ChEBI" id="CHEBI:15378"/>
        <dbReference type="ChEBI" id="CHEBI:30013"/>
        <dbReference type="ChEBI" id="CHEBI:30616"/>
        <dbReference type="ChEBI" id="CHEBI:61977"/>
        <dbReference type="ChEBI" id="CHEBI:456216"/>
    </reaction>
</comment>
<dbReference type="PROSITE" id="PS00108">
    <property type="entry name" value="PROTEIN_KINASE_ST"/>
    <property type="match status" value="1"/>
</dbReference>
<dbReference type="SUPFAM" id="SSF56112">
    <property type="entry name" value="Protein kinase-like (PK-like)"/>
    <property type="match status" value="2"/>
</dbReference>
<dbReference type="InterPro" id="IPR001881">
    <property type="entry name" value="EGF-like_Ca-bd_dom"/>
</dbReference>
<evidence type="ECO:0000256" key="3">
    <source>
        <dbReference type="ARBA" id="ARBA00022536"/>
    </source>
</evidence>
<evidence type="ECO:0000313" key="20">
    <source>
        <dbReference type="EnsemblPlants" id="PGSC0003DMT400078903"/>
    </source>
</evidence>
<dbReference type="InterPro" id="IPR025287">
    <property type="entry name" value="WAK_GUB"/>
</dbReference>
<keyword evidence="3" id="KW-0245">EGF-like domain</keyword>
<reference evidence="20" key="2">
    <citation type="submission" date="2015-06" db="UniProtKB">
        <authorList>
            <consortium name="EnsemblPlants"/>
        </authorList>
    </citation>
    <scope>IDENTIFICATION</scope>
    <source>
        <strain evidence="20">DM1-3 516 R44</strain>
    </source>
</reference>
<evidence type="ECO:0000256" key="12">
    <source>
        <dbReference type="ARBA" id="ARBA00023157"/>
    </source>
</evidence>
<evidence type="ECO:0000256" key="4">
    <source>
        <dbReference type="ARBA" id="ARBA00022679"/>
    </source>
</evidence>
<evidence type="ECO:0000256" key="11">
    <source>
        <dbReference type="ARBA" id="ARBA00023136"/>
    </source>
</evidence>
<dbReference type="InterPro" id="IPR018097">
    <property type="entry name" value="EGF_Ca-bd_CS"/>
</dbReference>
<dbReference type="PROSITE" id="PS50011">
    <property type="entry name" value="PROTEIN_KINASE_DOM"/>
    <property type="match status" value="1"/>
</dbReference>
<dbReference type="PANTHER" id="PTHR27005">
    <property type="entry name" value="WALL-ASSOCIATED RECEPTOR KINASE-LIKE 21"/>
    <property type="match status" value="1"/>
</dbReference>
<comment type="catalytic activity">
    <reaction evidence="14">
        <text>L-seryl-[protein] + ATP = O-phospho-L-seryl-[protein] + ADP + H(+)</text>
        <dbReference type="Rhea" id="RHEA:17989"/>
        <dbReference type="Rhea" id="RHEA-COMP:9863"/>
        <dbReference type="Rhea" id="RHEA-COMP:11604"/>
        <dbReference type="ChEBI" id="CHEBI:15378"/>
        <dbReference type="ChEBI" id="CHEBI:29999"/>
        <dbReference type="ChEBI" id="CHEBI:30616"/>
        <dbReference type="ChEBI" id="CHEBI:83421"/>
        <dbReference type="ChEBI" id="CHEBI:456216"/>
    </reaction>
</comment>
<comment type="subcellular location">
    <subcellularLocation>
        <location evidence="1">Membrane</location>
        <topology evidence="1">Single-pass type I membrane protein</topology>
    </subcellularLocation>
</comment>
<dbReference type="PaxDb" id="4113-PGSC0003DMT400078903"/>
<keyword evidence="9" id="KW-0067">ATP-binding</keyword>
<evidence type="ECO:0000256" key="7">
    <source>
        <dbReference type="ARBA" id="ARBA00022741"/>
    </source>
</evidence>